<evidence type="ECO:0000313" key="6">
    <source>
        <dbReference type="Proteomes" id="UP000054498"/>
    </source>
</evidence>
<dbReference type="RefSeq" id="XP_013896555.1">
    <property type="nucleotide sequence ID" value="XM_014041101.1"/>
</dbReference>
<comment type="similarity">
    <text evidence="1">Belongs to the inositol monophosphatase superfamily.</text>
</comment>
<evidence type="ECO:0008006" key="7">
    <source>
        <dbReference type="Google" id="ProtNLM"/>
    </source>
</evidence>
<protein>
    <recommendedName>
        <fullName evidence="7">Inositol-phosphate phosphatase</fullName>
    </recommendedName>
</protein>
<dbReference type="PROSITE" id="PS00630">
    <property type="entry name" value="IMP_2"/>
    <property type="match status" value="1"/>
</dbReference>
<dbReference type="GO" id="GO:0006020">
    <property type="term" value="P:inositol metabolic process"/>
    <property type="evidence" value="ECO:0007669"/>
    <property type="project" value="TreeGrafter"/>
</dbReference>
<organism evidence="5 6">
    <name type="scientific">Monoraphidium neglectum</name>
    <dbReference type="NCBI Taxonomy" id="145388"/>
    <lineage>
        <taxon>Eukaryota</taxon>
        <taxon>Viridiplantae</taxon>
        <taxon>Chlorophyta</taxon>
        <taxon>core chlorophytes</taxon>
        <taxon>Chlorophyceae</taxon>
        <taxon>CS clade</taxon>
        <taxon>Sphaeropleales</taxon>
        <taxon>Selenastraceae</taxon>
        <taxon>Monoraphidium</taxon>
    </lineage>
</organism>
<dbReference type="STRING" id="145388.A0A0D2MSN9"/>
<gene>
    <name evidence="5" type="ORF">MNEG_10429</name>
</gene>
<name>A0A0D2MSN9_9CHLO</name>
<comment type="cofactor">
    <cofactor evidence="4">
        <name>Mg(2+)</name>
        <dbReference type="ChEBI" id="CHEBI:18420"/>
    </cofactor>
</comment>
<dbReference type="Gene3D" id="3.40.190.80">
    <property type="match status" value="1"/>
</dbReference>
<dbReference type="OrthoDB" id="10254945at2759"/>
<keyword evidence="6" id="KW-1185">Reference proteome</keyword>
<evidence type="ECO:0000256" key="3">
    <source>
        <dbReference type="ARBA" id="ARBA00022842"/>
    </source>
</evidence>
<dbReference type="GeneID" id="25727590"/>
<dbReference type="EMBL" id="KK102529">
    <property type="protein sequence ID" value="KIY97535.1"/>
    <property type="molecule type" value="Genomic_DNA"/>
</dbReference>
<dbReference type="GO" id="GO:0008934">
    <property type="term" value="F:inositol monophosphate 1-phosphatase activity"/>
    <property type="evidence" value="ECO:0007669"/>
    <property type="project" value="TreeGrafter"/>
</dbReference>
<dbReference type="PANTHER" id="PTHR20854">
    <property type="entry name" value="INOSITOL MONOPHOSPHATASE"/>
    <property type="match status" value="1"/>
</dbReference>
<dbReference type="GO" id="GO:0007165">
    <property type="term" value="P:signal transduction"/>
    <property type="evidence" value="ECO:0007669"/>
    <property type="project" value="TreeGrafter"/>
</dbReference>
<feature type="binding site" evidence="4">
    <location>
        <position position="18"/>
    </location>
    <ligand>
        <name>Mg(2+)</name>
        <dbReference type="ChEBI" id="CHEBI:18420"/>
        <label>1</label>
        <note>catalytic</note>
    </ligand>
</feature>
<dbReference type="Proteomes" id="UP000054498">
    <property type="component" value="Unassembled WGS sequence"/>
</dbReference>
<evidence type="ECO:0000313" key="5">
    <source>
        <dbReference type="EMBL" id="KIY97535.1"/>
    </source>
</evidence>
<sequence length="95" mass="9869">MMTGTIDAYTQFQLKPWDVAAGICILEEAGGRVSTADGLAYSVFDRSLLAANDALYPAVLEKLEPRMSALLAAGAQLGPANVPPGYGVKAGAQLE</sequence>
<dbReference type="InterPro" id="IPR020550">
    <property type="entry name" value="Inositol_monophosphatase_CS"/>
</dbReference>
<dbReference type="SUPFAM" id="SSF56655">
    <property type="entry name" value="Carbohydrate phosphatase"/>
    <property type="match status" value="1"/>
</dbReference>
<dbReference type="Pfam" id="PF00459">
    <property type="entry name" value="Inositol_P"/>
    <property type="match status" value="1"/>
</dbReference>
<dbReference type="GO" id="GO:0046854">
    <property type="term" value="P:phosphatidylinositol phosphate biosynthetic process"/>
    <property type="evidence" value="ECO:0007669"/>
    <property type="project" value="InterPro"/>
</dbReference>
<accession>A0A0D2MSN9</accession>
<evidence type="ECO:0000256" key="2">
    <source>
        <dbReference type="ARBA" id="ARBA00022723"/>
    </source>
</evidence>
<dbReference type="InterPro" id="IPR000760">
    <property type="entry name" value="Inositol_monophosphatase-like"/>
</dbReference>
<keyword evidence="2 4" id="KW-0479">Metal-binding</keyword>
<keyword evidence="3 4" id="KW-0460">Magnesium</keyword>
<dbReference type="PANTHER" id="PTHR20854:SF17">
    <property type="entry name" value="PHOSPHATASE IMPL1, CHLOROPLASTIC"/>
    <property type="match status" value="1"/>
</dbReference>
<reference evidence="5 6" key="1">
    <citation type="journal article" date="2013" name="BMC Genomics">
        <title>Reconstruction of the lipid metabolism for the microalga Monoraphidium neglectum from its genome sequence reveals characteristics suitable for biofuel production.</title>
        <authorList>
            <person name="Bogen C."/>
            <person name="Al-Dilaimi A."/>
            <person name="Albersmeier A."/>
            <person name="Wichmann J."/>
            <person name="Grundmann M."/>
            <person name="Rupp O."/>
            <person name="Lauersen K.J."/>
            <person name="Blifernez-Klassen O."/>
            <person name="Kalinowski J."/>
            <person name="Goesmann A."/>
            <person name="Mussgnug J.H."/>
            <person name="Kruse O."/>
        </authorList>
    </citation>
    <scope>NUCLEOTIDE SEQUENCE [LARGE SCALE GENOMIC DNA]</scope>
    <source>
        <strain evidence="5 6">SAG 48.87</strain>
    </source>
</reference>
<dbReference type="GO" id="GO:0046872">
    <property type="term" value="F:metal ion binding"/>
    <property type="evidence" value="ECO:0007669"/>
    <property type="project" value="UniProtKB-KW"/>
</dbReference>
<dbReference type="AlphaFoldDB" id="A0A0D2MSN9"/>
<evidence type="ECO:0000256" key="4">
    <source>
        <dbReference type="PIRSR" id="PIRSR600760-2"/>
    </source>
</evidence>
<proteinExistence type="inferred from homology"/>
<dbReference type="KEGG" id="mng:MNEG_10429"/>
<evidence type="ECO:0000256" key="1">
    <source>
        <dbReference type="ARBA" id="ARBA00009759"/>
    </source>
</evidence>